<reference evidence="3" key="1">
    <citation type="submission" date="2020-10" db="EMBL/GenBank/DDBJ databases">
        <authorList>
            <person name="Gilroy R."/>
        </authorList>
    </citation>
    <scope>NUCLEOTIDE SEQUENCE</scope>
    <source>
        <strain evidence="3">B1-13419</strain>
    </source>
</reference>
<dbReference type="EMBL" id="JADIMD010000121">
    <property type="protein sequence ID" value="MBO8475274.1"/>
    <property type="molecule type" value="Genomic_DNA"/>
</dbReference>
<keyword evidence="2" id="KW-1133">Transmembrane helix</keyword>
<feature type="region of interest" description="Disordered" evidence="1">
    <location>
        <begin position="309"/>
        <end position="341"/>
    </location>
</feature>
<reference evidence="3" key="2">
    <citation type="journal article" date="2021" name="PeerJ">
        <title>Extensive microbial diversity within the chicken gut microbiome revealed by metagenomics and culture.</title>
        <authorList>
            <person name="Gilroy R."/>
            <person name="Ravi A."/>
            <person name="Getino M."/>
            <person name="Pursley I."/>
            <person name="Horton D.L."/>
            <person name="Alikhan N.F."/>
            <person name="Baker D."/>
            <person name="Gharbi K."/>
            <person name="Hall N."/>
            <person name="Watson M."/>
            <person name="Adriaenssens E.M."/>
            <person name="Foster-Nyarko E."/>
            <person name="Jarju S."/>
            <person name="Secka A."/>
            <person name="Antonio M."/>
            <person name="Oren A."/>
            <person name="Chaudhuri R.R."/>
            <person name="La Ragione R."/>
            <person name="Hildebrand F."/>
            <person name="Pallen M.J."/>
        </authorList>
    </citation>
    <scope>NUCLEOTIDE SEQUENCE</scope>
    <source>
        <strain evidence="3">B1-13419</strain>
    </source>
</reference>
<name>A0A9D9ILS5_9BACT</name>
<keyword evidence="2" id="KW-0472">Membrane</keyword>
<feature type="transmembrane region" description="Helical" evidence="2">
    <location>
        <begin position="161"/>
        <end position="185"/>
    </location>
</feature>
<feature type="compositionally biased region" description="Basic and acidic residues" evidence="1">
    <location>
        <begin position="315"/>
        <end position="341"/>
    </location>
</feature>
<evidence type="ECO:0000313" key="4">
    <source>
        <dbReference type="Proteomes" id="UP000823757"/>
    </source>
</evidence>
<keyword evidence="2" id="KW-0812">Transmembrane</keyword>
<organism evidence="3 4">
    <name type="scientific">Candidatus Cryptobacteroides faecigallinarum</name>
    <dbReference type="NCBI Taxonomy" id="2840763"/>
    <lineage>
        <taxon>Bacteria</taxon>
        <taxon>Pseudomonadati</taxon>
        <taxon>Bacteroidota</taxon>
        <taxon>Bacteroidia</taxon>
        <taxon>Bacteroidales</taxon>
        <taxon>Candidatus Cryptobacteroides</taxon>
    </lineage>
</organism>
<evidence type="ECO:0000313" key="3">
    <source>
        <dbReference type="EMBL" id="MBO8475274.1"/>
    </source>
</evidence>
<dbReference type="Proteomes" id="UP000823757">
    <property type="component" value="Unassembled WGS sequence"/>
</dbReference>
<accession>A0A9D9ILS5</accession>
<dbReference type="AlphaFoldDB" id="A0A9D9ILS5"/>
<comment type="caution">
    <text evidence="3">The sequence shown here is derived from an EMBL/GenBank/DDBJ whole genome shotgun (WGS) entry which is preliminary data.</text>
</comment>
<gene>
    <name evidence="3" type="ORF">IAB91_08305</name>
</gene>
<evidence type="ECO:0000256" key="2">
    <source>
        <dbReference type="SAM" id="Phobius"/>
    </source>
</evidence>
<protein>
    <submittedName>
        <fullName evidence="3">Uncharacterized protein</fullName>
    </submittedName>
</protein>
<sequence>MNTCLLSVFLTIVLMQGSFLTPLQEGRDTVLIADQMLYGVELQDVQEGTGLFFPEIRQEEGQPGVMVLSDWRLDTLDVKRQKKGLPKLYDIRAGIVVTSFDEGRYALPPISVERHSPDGTVDTLSFDPLVMEVAPVQIDTTSFQLHDIKGQIRYPLTFRELLPYILAAQLAAVLIILAVCLVMMFRRKKSFELEHRDPAHIVALRKLDTYRGDRLWAPEKQKAFYSGVTDALREYIVSRYGISAMEMTTKEIFEDLKGTDVPQDLFSELESLFERADYVKFAKYVASDEENASAVPLAVRFVTTTYQSEVNAESAQERQEQDGQKQNRQEQDGQEPDKKED</sequence>
<proteinExistence type="predicted"/>
<evidence type="ECO:0000256" key="1">
    <source>
        <dbReference type="SAM" id="MobiDB-lite"/>
    </source>
</evidence>